<dbReference type="GO" id="GO:0008270">
    <property type="term" value="F:zinc ion binding"/>
    <property type="evidence" value="ECO:0007669"/>
    <property type="project" value="InterPro"/>
</dbReference>
<dbReference type="PROSITE" id="PS50048">
    <property type="entry name" value="ZN2_CY6_FUNGAL_2"/>
    <property type="match status" value="1"/>
</dbReference>
<organism evidence="3 4">
    <name type="scientific">Zopfia rhizophila CBS 207.26</name>
    <dbReference type="NCBI Taxonomy" id="1314779"/>
    <lineage>
        <taxon>Eukaryota</taxon>
        <taxon>Fungi</taxon>
        <taxon>Dikarya</taxon>
        <taxon>Ascomycota</taxon>
        <taxon>Pezizomycotina</taxon>
        <taxon>Dothideomycetes</taxon>
        <taxon>Dothideomycetes incertae sedis</taxon>
        <taxon>Zopfiaceae</taxon>
        <taxon>Zopfia</taxon>
    </lineage>
</organism>
<name>A0A6A6EUV1_9PEZI</name>
<dbReference type="AlphaFoldDB" id="A0A6A6EUV1"/>
<gene>
    <name evidence="3" type="ORF">K469DRAFT_547075</name>
</gene>
<dbReference type="CDD" id="cd00067">
    <property type="entry name" value="GAL4"/>
    <property type="match status" value="1"/>
</dbReference>
<dbReference type="SMART" id="SM00066">
    <property type="entry name" value="GAL4"/>
    <property type="match status" value="1"/>
</dbReference>
<evidence type="ECO:0000313" key="3">
    <source>
        <dbReference type="EMBL" id="KAF2194559.1"/>
    </source>
</evidence>
<dbReference type="PANTHER" id="PTHR47784">
    <property type="entry name" value="STEROL UPTAKE CONTROL PROTEIN 2"/>
    <property type="match status" value="1"/>
</dbReference>
<dbReference type="OrthoDB" id="4937900at2759"/>
<dbReference type="InterPro" id="IPR001138">
    <property type="entry name" value="Zn2Cys6_DnaBD"/>
</dbReference>
<protein>
    <recommendedName>
        <fullName evidence="2">Zn(2)-C6 fungal-type domain-containing protein</fullName>
    </recommendedName>
</protein>
<dbReference type="PROSITE" id="PS00463">
    <property type="entry name" value="ZN2_CY6_FUNGAL_1"/>
    <property type="match status" value="1"/>
</dbReference>
<dbReference type="InterPro" id="IPR036864">
    <property type="entry name" value="Zn2-C6_fun-type_DNA-bd_sf"/>
</dbReference>
<evidence type="ECO:0000256" key="1">
    <source>
        <dbReference type="ARBA" id="ARBA00023242"/>
    </source>
</evidence>
<dbReference type="Gene3D" id="4.10.240.10">
    <property type="entry name" value="Zn(2)-C6 fungal-type DNA-binding domain"/>
    <property type="match status" value="1"/>
</dbReference>
<keyword evidence="4" id="KW-1185">Reference proteome</keyword>
<dbReference type="Proteomes" id="UP000800200">
    <property type="component" value="Unassembled WGS sequence"/>
</dbReference>
<proteinExistence type="predicted"/>
<dbReference type="SUPFAM" id="SSF57701">
    <property type="entry name" value="Zn2/Cys6 DNA-binding domain"/>
    <property type="match status" value="1"/>
</dbReference>
<reference evidence="3" key="1">
    <citation type="journal article" date="2020" name="Stud. Mycol.">
        <title>101 Dothideomycetes genomes: a test case for predicting lifestyles and emergence of pathogens.</title>
        <authorList>
            <person name="Haridas S."/>
            <person name="Albert R."/>
            <person name="Binder M."/>
            <person name="Bloem J."/>
            <person name="Labutti K."/>
            <person name="Salamov A."/>
            <person name="Andreopoulos B."/>
            <person name="Baker S."/>
            <person name="Barry K."/>
            <person name="Bills G."/>
            <person name="Bluhm B."/>
            <person name="Cannon C."/>
            <person name="Castanera R."/>
            <person name="Culley D."/>
            <person name="Daum C."/>
            <person name="Ezra D."/>
            <person name="Gonzalez J."/>
            <person name="Henrissat B."/>
            <person name="Kuo A."/>
            <person name="Liang C."/>
            <person name="Lipzen A."/>
            <person name="Lutzoni F."/>
            <person name="Magnuson J."/>
            <person name="Mondo S."/>
            <person name="Nolan M."/>
            <person name="Ohm R."/>
            <person name="Pangilinan J."/>
            <person name="Park H.-J."/>
            <person name="Ramirez L."/>
            <person name="Alfaro M."/>
            <person name="Sun H."/>
            <person name="Tritt A."/>
            <person name="Yoshinaga Y."/>
            <person name="Zwiers L.-H."/>
            <person name="Turgeon B."/>
            <person name="Goodwin S."/>
            <person name="Spatafora J."/>
            <person name="Crous P."/>
            <person name="Grigoriev I."/>
        </authorList>
    </citation>
    <scope>NUCLEOTIDE SEQUENCE</scope>
    <source>
        <strain evidence="3">CBS 207.26</strain>
    </source>
</reference>
<keyword evidence="1" id="KW-0539">Nucleus</keyword>
<evidence type="ECO:0000259" key="2">
    <source>
        <dbReference type="PROSITE" id="PS50048"/>
    </source>
</evidence>
<evidence type="ECO:0000313" key="4">
    <source>
        <dbReference type="Proteomes" id="UP000800200"/>
    </source>
</evidence>
<sequence>MGRRHHRKSRLGCIQCKRRHIKCDENHPVCVNCSTGQLRCSYVSNPIPGPHISIPTPQSQVTSFSALSPRTPLQDGSLAQPVYMHHMELLSHFLLDTSRSLGDEQIHHSAYQFMFASSLSVPYLVNEILAITALHLSQLRPARAKFYSEEAAVFQTNALSLFNSTTVDMNAENAMSMLLFSSLLGIHMLADAVTASDSNNANFLDKFIVYLDIHRGVRAVTNGSWEFLRQSKLSPILESAASRPKGPCQEEAALVCDRLRELLEAVNMSETSLNVCKDAIRNLQWVFESEPDALDKQSTTGLIFAWPILLSAEFTDLLLKRKPEPLIILAHYAVLLHKRRELWVVGGAGRILIESITNHLGTYWKQWLIWPNQVLQAPSSDTI</sequence>
<dbReference type="EMBL" id="ML994611">
    <property type="protein sequence ID" value="KAF2194559.1"/>
    <property type="molecule type" value="Genomic_DNA"/>
</dbReference>
<dbReference type="PANTHER" id="PTHR47784:SF4">
    <property type="entry name" value="ZN(II)2CYS6 TRANSCRIPTION FACTOR (EUROFUNG)"/>
    <property type="match status" value="1"/>
</dbReference>
<accession>A0A6A6EUV1</accession>
<dbReference type="InterPro" id="IPR053157">
    <property type="entry name" value="Sterol_Uptake_Regulator"/>
</dbReference>
<dbReference type="GO" id="GO:0001228">
    <property type="term" value="F:DNA-binding transcription activator activity, RNA polymerase II-specific"/>
    <property type="evidence" value="ECO:0007669"/>
    <property type="project" value="TreeGrafter"/>
</dbReference>
<dbReference type="Pfam" id="PF00172">
    <property type="entry name" value="Zn_clus"/>
    <property type="match status" value="1"/>
</dbReference>
<feature type="domain" description="Zn(2)-C6 fungal-type" evidence="2">
    <location>
        <begin position="12"/>
        <end position="42"/>
    </location>
</feature>